<dbReference type="Proteomes" id="UP000051804">
    <property type="component" value="Unassembled WGS sequence"/>
</dbReference>
<dbReference type="EMBL" id="AZDJ01000001">
    <property type="protein sequence ID" value="KRK74240.1"/>
    <property type="molecule type" value="Genomic_DNA"/>
</dbReference>
<comment type="caution">
    <text evidence="1">The sequence shown here is derived from an EMBL/GenBank/DDBJ whole genome shotgun (WGS) entry which is preliminary data.</text>
</comment>
<protein>
    <submittedName>
        <fullName evidence="1">Uncharacterized protein</fullName>
    </submittedName>
</protein>
<dbReference type="PATRIC" id="fig|1291734.4.peg.863"/>
<gene>
    <name evidence="1" type="ORF">FD02_GL000837</name>
</gene>
<proteinExistence type="predicted"/>
<sequence length="78" mass="8536">MISFRLVPTLANGKPIRGVRPFELIGTPNSDLITSLDVPGYQLCFGQQLRFPRVSGLVAPLYYEPAETTQELSVAGLD</sequence>
<keyword evidence="2" id="KW-1185">Reference proteome</keyword>
<name>A0A0R1JSE8_9LACO</name>
<evidence type="ECO:0000313" key="1">
    <source>
        <dbReference type="EMBL" id="KRK74240.1"/>
    </source>
</evidence>
<evidence type="ECO:0000313" key="2">
    <source>
        <dbReference type="Proteomes" id="UP000051804"/>
    </source>
</evidence>
<reference evidence="1 2" key="1">
    <citation type="journal article" date="2015" name="Genome Announc.">
        <title>Expanding the biotechnology potential of lactobacilli through comparative genomics of 213 strains and associated genera.</title>
        <authorList>
            <person name="Sun Z."/>
            <person name="Harris H.M."/>
            <person name="McCann A."/>
            <person name="Guo C."/>
            <person name="Argimon S."/>
            <person name="Zhang W."/>
            <person name="Yang X."/>
            <person name="Jeffery I.B."/>
            <person name="Cooney J.C."/>
            <person name="Kagawa T.F."/>
            <person name="Liu W."/>
            <person name="Song Y."/>
            <person name="Salvetti E."/>
            <person name="Wrobel A."/>
            <person name="Rasinkangas P."/>
            <person name="Parkhill J."/>
            <person name="Rea M.C."/>
            <person name="O'Sullivan O."/>
            <person name="Ritari J."/>
            <person name="Douillard F.P."/>
            <person name="Paul Ross R."/>
            <person name="Yang R."/>
            <person name="Briner A.E."/>
            <person name="Felis G.E."/>
            <person name="de Vos W.M."/>
            <person name="Barrangou R."/>
            <person name="Klaenhammer T.R."/>
            <person name="Caufield P.W."/>
            <person name="Cui Y."/>
            <person name="Zhang H."/>
            <person name="O'Toole P.W."/>
        </authorList>
    </citation>
    <scope>NUCLEOTIDE SEQUENCE [LARGE SCALE GENOMIC DNA]</scope>
    <source>
        <strain evidence="1 2">JCM 17158</strain>
    </source>
</reference>
<organism evidence="1 2">
    <name type="scientific">Lacticaseibacillus nasuensis JCM 17158</name>
    <dbReference type="NCBI Taxonomy" id="1291734"/>
    <lineage>
        <taxon>Bacteria</taxon>
        <taxon>Bacillati</taxon>
        <taxon>Bacillota</taxon>
        <taxon>Bacilli</taxon>
        <taxon>Lactobacillales</taxon>
        <taxon>Lactobacillaceae</taxon>
        <taxon>Lacticaseibacillus</taxon>
    </lineage>
</organism>
<dbReference type="STRING" id="1291734.FD02_GL000837"/>
<accession>A0A0R1JSE8</accession>
<dbReference type="AlphaFoldDB" id="A0A0R1JSE8"/>